<accession>A0A354YWZ6</accession>
<dbReference type="PANTHER" id="PTHR41309:SF2">
    <property type="entry name" value="MEMBRANE PROTEIN"/>
    <property type="match status" value="1"/>
</dbReference>
<gene>
    <name evidence="2" type="ORF">DDZ44_08005</name>
</gene>
<dbReference type="Pfam" id="PF13346">
    <property type="entry name" value="ABC2_membrane_5"/>
    <property type="match status" value="1"/>
</dbReference>
<evidence type="ECO:0000313" key="3">
    <source>
        <dbReference type="Proteomes" id="UP000263273"/>
    </source>
</evidence>
<comment type="caution">
    <text evidence="2">The sequence shown here is derived from an EMBL/GenBank/DDBJ whole genome shotgun (WGS) entry which is preliminary data.</text>
</comment>
<keyword evidence="1" id="KW-0472">Membrane</keyword>
<feature type="transmembrane region" description="Helical" evidence="1">
    <location>
        <begin position="39"/>
        <end position="59"/>
    </location>
</feature>
<feature type="transmembrane region" description="Helical" evidence="1">
    <location>
        <begin position="12"/>
        <end position="33"/>
    </location>
</feature>
<dbReference type="AlphaFoldDB" id="A0A354YWZ6"/>
<proteinExistence type="predicted"/>
<keyword evidence="1" id="KW-1133">Transmembrane helix</keyword>
<organism evidence="2 3">
    <name type="scientific">Syntrophomonas wolfei</name>
    <dbReference type="NCBI Taxonomy" id="863"/>
    <lineage>
        <taxon>Bacteria</taxon>
        <taxon>Bacillati</taxon>
        <taxon>Bacillota</taxon>
        <taxon>Clostridia</taxon>
        <taxon>Eubacteriales</taxon>
        <taxon>Syntrophomonadaceae</taxon>
        <taxon>Syntrophomonas</taxon>
    </lineage>
</organism>
<feature type="transmembrane region" description="Helical" evidence="1">
    <location>
        <begin position="150"/>
        <end position="171"/>
    </location>
</feature>
<dbReference type="EMBL" id="DNZF01000175">
    <property type="protein sequence ID" value="HBK53863.1"/>
    <property type="molecule type" value="Genomic_DNA"/>
</dbReference>
<dbReference type="STRING" id="378794.GCA_001570625_00739"/>
<feature type="transmembrane region" description="Helical" evidence="1">
    <location>
        <begin position="191"/>
        <end position="216"/>
    </location>
</feature>
<reference evidence="2 3" key="1">
    <citation type="journal article" date="2018" name="Nat. Biotechnol.">
        <title>A standardized bacterial taxonomy based on genome phylogeny substantially revises the tree of life.</title>
        <authorList>
            <person name="Parks D.H."/>
            <person name="Chuvochina M."/>
            <person name="Waite D.W."/>
            <person name="Rinke C."/>
            <person name="Skarshewski A."/>
            <person name="Chaumeil P.A."/>
            <person name="Hugenholtz P."/>
        </authorList>
    </citation>
    <scope>NUCLEOTIDE SEQUENCE [LARGE SCALE GENOMIC DNA]</scope>
    <source>
        <strain evidence="2">UBA10948</strain>
    </source>
</reference>
<evidence type="ECO:0000256" key="1">
    <source>
        <dbReference type="SAM" id="Phobius"/>
    </source>
</evidence>
<sequence>MFKLLLKDLLVLKSSIIWAMTYLLAIIVIFSMTPPFDKFIYIMAGYGATYILIMGALMAEFKNNSDILLNSLPVKRHEIILSKYLTALILTLLALAVAAILGLIINLLPLPLSIRLMSGMDAAIVLLMAALTLTIVMPVNLIFSNQAARVGIVIVFMLLFFAPVWIKGFIMDRCEAEWAQFLINAAVSQPAVLLAAGAGLLLLLLALSLIISLRWYEARDF</sequence>
<dbReference type="PANTHER" id="PTHR41309">
    <property type="entry name" value="MEMBRANE PROTEIN-RELATED"/>
    <property type="match status" value="1"/>
</dbReference>
<keyword evidence="1" id="KW-0812">Transmembrane</keyword>
<evidence type="ECO:0000313" key="2">
    <source>
        <dbReference type="EMBL" id="HBK53863.1"/>
    </source>
</evidence>
<feature type="transmembrane region" description="Helical" evidence="1">
    <location>
        <begin position="84"/>
        <end position="110"/>
    </location>
</feature>
<feature type="transmembrane region" description="Helical" evidence="1">
    <location>
        <begin position="122"/>
        <end position="143"/>
    </location>
</feature>
<name>A0A354YWZ6_9FIRM</name>
<dbReference type="InterPro" id="IPR025699">
    <property type="entry name" value="ABC2_memb-like"/>
</dbReference>
<dbReference type="Proteomes" id="UP000263273">
    <property type="component" value="Unassembled WGS sequence"/>
</dbReference>
<dbReference type="RefSeq" id="WP_276619564.1">
    <property type="nucleotide sequence ID" value="NZ_DCDX01000062.1"/>
</dbReference>
<protein>
    <submittedName>
        <fullName evidence="2">Uncharacterized protein</fullName>
    </submittedName>
</protein>